<evidence type="ECO:0000256" key="5">
    <source>
        <dbReference type="ARBA" id="ARBA00022884"/>
    </source>
</evidence>
<keyword evidence="12" id="KW-1185">Reference proteome</keyword>
<dbReference type="RefSeq" id="WP_236864980.1">
    <property type="nucleotide sequence ID" value="NZ_AP025225.1"/>
</dbReference>
<keyword evidence="4 9" id="KW-0810">Translation regulation</keyword>
<keyword evidence="6 9" id="KW-0689">Ribosomal protein</keyword>
<dbReference type="Pfam" id="PF00687">
    <property type="entry name" value="Ribosomal_L1"/>
    <property type="match status" value="1"/>
</dbReference>
<accession>A0ABM7V9S6</accession>
<dbReference type="Proteomes" id="UP001320209">
    <property type="component" value="Chromosome"/>
</dbReference>
<keyword evidence="2 9" id="KW-0678">Repressor</keyword>
<evidence type="ECO:0000313" key="11">
    <source>
        <dbReference type="EMBL" id="BDB96547.1"/>
    </source>
</evidence>
<dbReference type="InterPro" id="IPR016095">
    <property type="entry name" value="Ribosomal_uL1_3-a/b-sand"/>
</dbReference>
<evidence type="ECO:0000256" key="4">
    <source>
        <dbReference type="ARBA" id="ARBA00022845"/>
    </source>
</evidence>
<dbReference type="Gene3D" id="3.40.50.790">
    <property type="match status" value="1"/>
</dbReference>
<dbReference type="InterPro" id="IPR005878">
    <property type="entry name" value="Ribosom_uL1_bac-type"/>
</dbReference>
<evidence type="ECO:0000256" key="9">
    <source>
        <dbReference type="HAMAP-Rule" id="MF_01318"/>
    </source>
</evidence>
<gene>
    <name evidence="9 11" type="primary">rplA</name>
    <name evidence="11" type="ORF">HYD_6800</name>
</gene>
<evidence type="ECO:0000313" key="12">
    <source>
        <dbReference type="Proteomes" id="UP001320209"/>
    </source>
</evidence>
<evidence type="ECO:0000256" key="1">
    <source>
        <dbReference type="ARBA" id="ARBA00010531"/>
    </source>
</evidence>
<proteinExistence type="inferred from homology"/>
<keyword evidence="3 9" id="KW-0699">rRNA-binding</keyword>
<comment type="function">
    <text evidence="9">Binds directly to 23S rRNA. The L1 stalk is quite mobile in the ribosome, and is involved in E site tRNA release.</text>
</comment>
<dbReference type="Gene3D" id="3.30.190.20">
    <property type="match status" value="1"/>
</dbReference>
<sequence length="232" mass="24599">MAGYCKRLKNAYGGIDRGAMVSIDQAVAMVKERAVAKFDETIDVVFRCNIDTKKSDQVLRSIVSLPEGTGKVVRVAVFAKDAAAETAKKAGADIVGAEDLVERIQRGEMDFDSCIATPDMMALVGRLGKVLGPRGLMPNPKLGTVTADVEKAVKAVKGGQISFRADKSGIVHSVIGKASFSAEALLNNFRALYGALIEAKPASVKNDLVSRVFVSSTMGVSVRVDVSSIKFS</sequence>
<protein>
    <recommendedName>
        <fullName evidence="8 9">Large ribosomal subunit protein uL1</fullName>
    </recommendedName>
</protein>
<keyword evidence="9" id="KW-0820">tRNA-binding</keyword>
<comment type="function">
    <text evidence="9">Protein L1 is also a translational repressor protein, it controls the translation of the L11 operon by binding to its mRNA.</text>
</comment>
<organism evidence="11 12">
    <name type="scientific">Candidatus Hydrogenosomobacter endosymbioticus</name>
    <dbReference type="NCBI Taxonomy" id="2558174"/>
    <lineage>
        <taxon>Bacteria</taxon>
        <taxon>Pseudomonadati</taxon>
        <taxon>Pseudomonadota</taxon>
        <taxon>Alphaproteobacteria</taxon>
        <taxon>Holosporales</taxon>
        <taxon>Holosporaceae</taxon>
        <taxon>Candidatus Hydrogenosomobacter</taxon>
    </lineage>
</organism>
<dbReference type="NCBIfam" id="TIGR01169">
    <property type="entry name" value="rplA_bact"/>
    <property type="match status" value="1"/>
</dbReference>
<dbReference type="PROSITE" id="PS01199">
    <property type="entry name" value="RIBOSOMAL_L1"/>
    <property type="match status" value="1"/>
</dbReference>
<comment type="subunit">
    <text evidence="9">Part of the 50S ribosomal subunit.</text>
</comment>
<dbReference type="SUPFAM" id="SSF56808">
    <property type="entry name" value="Ribosomal protein L1"/>
    <property type="match status" value="1"/>
</dbReference>
<evidence type="ECO:0000256" key="2">
    <source>
        <dbReference type="ARBA" id="ARBA00022491"/>
    </source>
</evidence>
<evidence type="ECO:0000256" key="10">
    <source>
        <dbReference type="RuleBase" id="RU000659"/>
    </source>
</evidence>
<dbReference type="InterPro" id="IPR023673">
    <property type="entry name" value="Ribosomal_uL1_CS"/>
</dbReference>
<name>A0ABM7V9S6_9PROT</name>
<dbReference type="PIRSF" id="PIRSF002155">
    <property type="entry name" value="Ribosomal_L1"/>
    <property type="match status" value="1"/>
</dbReference>
<comment type="similarity">
    <text evidence="1 9 10">Belongs to the universal ribosomal protein uL1 family.</text>
</comment>
<dbReference type="GO" id="GO:0005840">
    <property type="term" value="C:ribosome"/>
    <property type="evidence" value="ECO:0007669"/>
    <property type="project" value="UniProtKB-KW"/>
</dbReference>
<keyword evidence="5 9" id="KW-0694">RNA-binding</keyword>
<dbReference type="InterPro" id="IPR023674">
    <property type="entry name" value="Ribosomal_uL1-like"/>
</dbReference>
<dbReference type="HAMAP" id="MF_01318_B">
    <property type="entry name" value="Ribosomal_uL1_B"/>
    <property type="match status" value="1"/>
</dbReference>
<dbReference type="CDD" id="cd00403">
    <property type="entry name" value="Ribosomal_L1"/>
    <property type="match status" value="1"/>
</dbReference>
<dbReference type="PANTHER" id="PTHR36427:SF3">
    <property type="entry name" value="LARGE RIBOSOMAL SUBUNIT PROTEIN UL1M"/>
    <property type="match status" value="1"/>
</dbReference>
<evidence type="ECO:0000256" key="6">
    <source>
        <dbReference type="ARBA" id="ARBA00022980"/>
    </source>
</evidence>
<dbReference type="EMBL" id="AP025225">
    <property type="protein sequence ID" value="BDB96547.1"/>
    <property type="molecule type" value="Genomic_DNA"/>
</dbReference>
<keyword evidence="7 9" id="KW-0687">Ribonucleoprotein</keyword>
<reference evidence="11" key="1">
    <citation type="submission" date="2021-10" db="EMBL/GenBank/DDBJ databases">
        <title>Genome Sequence of The Candidatus Hydrogeosomobacter endosymbioticus, an Intracellular Bacterial Symbiont of the Anaerobic Ciliate GW7.</title>
        <authorList>
            <person name="Shiohama Y."/>
            <person name="Shinzato N."/>
        </authorList>
    </citation>
    <scope>NUCLEOTIDE SEQUENCE [LARGE SCALE GENOMIC DNA]</scope>
    <source>
        <strain evidence="11">200920</strain>
    </source>
</reference>
<evidence type="ECO:0000256" key="8">
    <source>
        <dbReference type="ARBA" id="ARBA00035241"/>
    </source>
</evidence>
<dbReference type="InterPro" id="IPR028364">
    <property type="entry name" value="Ribosomal_uL1/biogenesis"/>
</dbReference>
<dbReference type="InterPro" id="IPR002143">
    <property type="entry name" value="Ribosomal_uL1"/>
</dbReference>
<dbReference type="PANTHER" id="PTHR36427">
    <property type="entry name" value="54S RIBOSOMAL PROTEIN L1, MITOCHONDRIAL"/>
    <property type="match status" value="1"/>
</dbReference>
<evidence type="ECO:0000256" key="3">
    <source>
        <dbReference type="ARBA" id="ARBA00022730"/>
    </source>
</evidence>
<evidence type="ECO:0000256" key="7">
    <source>
        <dbReference type="ARBA" id="ARBA00023274"/>
    </source>
</evidence>